<reference evidence="2 3" key="1">
    <citation type="submission" date="2019-12" db="EMBL/GenBank/DDBJ databases">
        <authorList>
            <person name="Xu J."/>
        </authorList>
    </citation>
    <scope>NUCLEOTIDE SEQUENCE [LARGE SCALE GENOMIC DNA]</scope>
    <source>
        <strain evidence="2 3">HX-5-24</strain>
    </source>
</reference>
<keyword evidence="3" id="KW-1185">Reference proteome</keyword>
<feature type="signal peptide" evidence="1">
    <location>
        <begin position="1"/>
        <end position="18"/>
    </location>
</feature>
<dbReference type="AlphaFoldDB" id="A0A7C9I5P9"/>
<evidence type="ECO:0000256" key="1">
    <source>
        <dbReference type="SAM" id="SignalP"/>
    </source>
</evidence>
<evidence type="ECO:0000313" key="2">
    <source>
        <dbReference type="EMBL" id="MUV14529.1"/>
    </source>
</evidence>
<sequence length="146" mass="15961">MKSWMTMLLLISCASLHAQTPASPIAARHEVALTVQRGDCASPGTGDDWKVVKSAWRADGSLEVTLWDSETQTYSVIDDSASVDASVPGALRLFYRTRQSTLPPDAPVFFCEDWVKLTFVIRGLSRAPYQVTVESTQVVRQAGIDG</sequence>
<feature type="chain" id="PRO_5028862353" evidence="1">
    <location>
        <begin position="19"/>
        <end position="146"/>
    </location>
</feature>
<protein>
    <submittedName>
        <fullName evidence="2">Uncharacterized protein</fullName>
    </submittedName>
</protein>
<dbReference type="Proteomes" id="UP000479692">
    <property type="component" value="Unassembled WGS sequence"/>
</dbReference>
<accession>A0A7C9I5P9</accession>
<keyword evidence="1" id="KW-0732">Signal</keyword>
<proteinExistence type="predicted"/>
<name>A0A7C9I5P9_9GAMM</name>
<evidence type="ECO:0000313" key="3">
    <source>
        <dbReference type="Proteomes" id="UP000479692"/>
    </source>
</evidence>
<organism evidence="2 3">
    <name type="scientific">Noviluteimonas gilva</name>
    <dbReference type="NCBI Taxonomy" id="2682097"/>
    <lineage>
        <taxon>Bacteria</taxon>
        <taxon>Pseudomonadati</taxon>
        <taxon>Pseudomonadota</taxon>
        <taxon>Gammaproteobacteria</taxon>
        <taxon>Lysobacterales</taxon>
        <taxon>Lysobacteraceae</taxon>
        <taxon>Noviluteimonas</taxon>
    </lineage>
</organism>
<dbReference type="EMBL" id="WOXT01000002">
    <property type="protein sequence ID" value="MUV14529.1"/>
    <property type="molecule type" value="Genomic_DNA"/>
</dbReference>
<comment type="caution">
    <text evidence="2">The sequence shown here is derived from an EMBL/GenBank/DDBJ whole genome shotgun (WGS) entry which is preliminary data.</text>
</comment>
<gene>
    <name evidence="2" type="ORF">GN331_09950</name>
</gene>